<protein>
    <submittedName>
        <fullName evidence="1">Uncharacterized protein</fullName>
    </submittedName>
</protein>
<dbReference type="EMBL" id="BMAU01021046">
    <property type="protein sequence ID" value="GFX88028.1"/>
    <property type="molecule type" value="Genomic_DNA"/>
</dbReference>
<evidence type="ECO:0000313" key="2">
    <source>
        <dbReference type="Proteomes" id="UP000887159"/>
    </source>
</evidence>
<name>A0A8X6R429_TRICX</name>
<evidence type="ECO:0000313" key="1">
    <source>
        <dbReference type="EMBL" id="GFX88028.1"/>
    </source>
</evidence>
<proteinExistence type="predicted"/>
<sequence length="185" mass="21414">MRRFIKTGSQQQFSPVLITILGTTLPETVKLVHINHRIQNFIDKPRQYTTCFSFLHSTRFCQKTAICINCGDSHSGQCSNNSRCINCKGDHPANSLNCPEYIKEKKILELKCEQHLTLGEARRRFRDNKRTYSAVIQTNTVNLDMQDYLEKKLENMLTSFQAILEKQTILIMEAFQKTMESTFSP</sequence>
<comment type="caution">
    <text evidence="1">The sequence shown here is derived from an EMBL/GenBank/DDBJ whole genome shotgun (WGS) entry which is preliminary data.</text>
</comment>
<keyword evidence="2" id="KW-1185">Reference proteome</keyword>
<gene>
    <name evidence="1" type="primary">AVEN_180818_1</name>
    <name evidence="1" type="ORF">TNCV_158461</name>
</gene>
<reference evidence="1" key="1">
    <citation type="submission" date="2020-08" db="EMBL/GenBank/DDBJ databases">
        <title>Multicomponent nature underlies the extraordinary mechanical properties of spider dragline silk.</title>
        <authorList>
            <person name="Kono N."/>
            <person name="Nakamura H."/>
            <person name="Mori M."/>
            <person name="Yoshida Y."/>
            <person name="Ohtoshi R."/>
            <person name="Malay A.D."/>
            <person name="Moran D.A.P."/>
            <person name="Tomita M."/>
            <person name="Numata K."/>
            <person name="Arakawa K."/>
        </authorList>
    </citation>
    <scope>NUCLEOTIDE SEQUENCE</scope>
</reference>
<dbReference type="Proteomes" id="UP000887159">
    <property type="component" value="Unassembled WGS sequence"/>
</dbReference>
<accession>A0A8X6R429</accession>
<organism evidence="1 2">
    <name type="scientific">Trichonephila clavipes</name>
    <name type="common">Golden silk orbweaver</name>
    <name type="synonym">Nephila clavipes</name>
    <dbReference type="NCBI Taxonomy" id="2585209"/>
    <lineage>
        <taxon>Eukaryota</taxon>
        <taxon>Metazoa</taxon>
        <taxon>Ecdysozoa</taxon>
        <taxon>Arthropoda</taxon>
        <taxon>Chelicerata</taxon>
        <taxon>Arachnida</taxon>
        <taxon>Araneae</taxon>
        <taxon>Araneomorphae</taxon>
        <taxon>Entelegynae</taxon>
        <taxon>Araneoidea</taxon>
        <taxon>Nephilidae</taxon>
        <taxon>Trichonephila</taxon>
    </lineage>
</organism>
<dbReference type="AlphaFoldDB" id="A0A8X6R429"/>